<gene>
    <name evidence="1" type="ORF">RHD99_09200</name>
</gene>
<dbReference type="InterPro" id="IPR032466">
    <property type="entry name" value="Metal_Hydrolase"/>
</dbReference>
<dbReference type="InterPro" id="IPR020043">
    <property type="entry name" value="Deacetylase_Atu3266-like"/>
</dbReference>
<proteinExistence type="predicted"/>
<dbReference type="PANTHER" id="PTHR42717">
    <property type="entry name" value="DIHYDROOROTASE-RELATED"/>
    <property type="match status" value="1"/>
</dbReference>
<dbReference type="Gene3D" id="2.30.40.10">
    <property type="entry name" value="Urease, subunit C, domain 1"/>
    <property type="match status" value="1"/>
</dbReference>
<evidence type="ECO:0000313" key="1">
    <source>
        <dbReference type="EMBL" id="WMY76088.1"/>
    </source>
</evidence>
<evidence type="ECO:0000313" key="2">
    <source>
        <dbReference type="Proteomes" id="UP001246690"/>
    </source>
</evidence>
<dbReference type="SUPFAM" id="SSF51556">
    <property type="entry name" value="Metallo-dependent hydrolases"/>
    <property type="match status" value="1"/>
</dbReference>
<dbReference type="RefSeq" id="WP_309878520.1">
    <property type="nucleotide sequence ID" value="NZ_CP133838.1"/>
</dbReference>
<dbReference type="PIRSF" id="PIRSF039004">
    <property type="entry name" value="ADE_EF_0837"/>
    <property type="match status" value="1"/>
</dbReference>
<dbReference type="Proteomes" id="UP001246690">
    <property type="component" value="Chromosome"/>
</dbReference>
<dbReference type="EMBL" id="CP133838">
    <property type="protein sequence ID" value="WMY76088.1"/>
    <property type="molecule type" value="Genomic_DNA"/>
</dbReference>
<dbReference type="InterPro" id="IPR011059">
    <property type="entry name" value="Metal-dep_hydrolase_composite"/>
</dbReference>
<dbReference type="SUPFAM" id="SSF51338">
    <property type="entry name" value="Composite domain of metallo-dependent hydrolases"/>
    <property type="match status" value="1"/>
</dbReference>
<dbReference type="NCBIfam" id="NF006689">
    <property type="entry name" value="PRK09237.1"/>
    <property type="match status" value="1"/>
</dbReference>
<dbReference type="PANTHER" id="PTHR42717:SF1">
    <property type="entry name" value="IMIDAZOLONEPROPIONASE AND RELATED AMIDOHYDROLASES"/>
    <property type="match status" value="1"/>
</dbReference>
<protein>
    <submittedName>
        <fullName evidence="1">Amidohydrolase/deacetylase family metallohydrolase</fullName>
    </submittedName>
</protein>
<accession>A0ABY9SGJ8</accession>
<organism evidence="1 2">
    <name type="scientific">Buttiauxella selenatireducens</name>
    <dbReference type="NCBI Taxonomy" id="3073902"/>
    <lineage>
        <taxon>Bacteria</taxon>
        <taxon>Pseudomonadati</taxon>
        <taxon>Pseudomonadota</taxon>
        <taxon>Gammaproteobacteria</taxon>
        <taxon>Enterobacterales</taxon>
        <taxon>Enterobacteriaceae</taxon>
        <taxon>Buttiauxella</taxon>
    </lineage>
</organism>
<reference evidence="1 2" key="1">
    <citation type="submission" date="2023-09" db="EMBL/GenBank/DDBJ databases">
        <title>Buttiauxella selenatireducens sp. nov., isolated from the rhizosphere of Cardamine hupingshanesis.</title>
        <authorList>
            <person name="Zhang S."/>
            <person name="Xu Z."/>
            <person name="Wang H."/>
            <person name="Guo Y."/>
        </authorList>
    </citation>
    <scope>NUCLEOTIDE SEQUENCE [LARGE SCALE GENOMIC DNA]</scope>
    <source>
        <strain evidence="1 2">R73</strain>
    </source>
</reference>
<dbReference type="Gene3D" id="3.20.20.140">
    <property type="entry name" value="Metal-dependent hydrolases"/>
    <property type="match status" value="1"/>
</dbReference>
<name>A0ABY9SGJ8_9ENTR</name>
<sequence>MNTINHPTQSSGLLIKSVKPIGFVQTPMVSPAGTLDILIGADGQVKQAAAEIAAAPGLREINGQGRWISPGWTDLHTHIWYGGTDISIKPETCGLARGVTTLVDAGSAGEATFHGMRELIIEKANEDIFAFLNLGSIGLVACNRVSELTDLSSVNIDRIVATVEANRDLIVGLKVRASGTITRGWDIAPVKLAKKLGKVLKLPLMVHVGEPLPLYDDVLRTLGEGDIITHCFNGKVGGSIMEDEDLYQLVEESRDRGIILDVGHGGASFSFDVAKAALSNRLLPHTISTDIHNRSMSRSVWDMPTTMSKLLSLGMSHEEVIVASSVTPRKAINRPYNDLLKPGVRANFTLYELNDSDLVVQDSKGIPSALTQVFDPVFAVLGSNAWDAQRYQPETAHQGCPNCGCAR</sequence>
<keyword evidence="2" id="KW-1185">Reference proteome</keyword>